<evidence type="ECO:0008006" key="3">
    <source>
        <dbReference type="Google" id="ProtNLM"/>
    </source>
</evidence>
<dbReference type="Proteomes" id="UP001243364">
    <property type="component" value="Unassembled WGS sequence"/>
</dbReference>
<reference evidence="1 2" key="1">
    <citation type="submission" date="2023-07" db="EMBL/GenBank/DDBJ databases">
        <title>Comparative genomics of wheat-associated soil bacteria to identify genetic determinants of phenazine resistance.</title>
        <authorList>
            <person name="Mouncey N."/>
        </authorList>
    </citation>
    <scope>NUCLEOTIDE SEQUENCE [LARGE SCALE GENOMIC DNA]</scope>
    <source>
        <strain evidence="1 2">W4I19-2</strain>
    </source>
</reference>
<dbReference type="EMBL" id="JAUSYA010000001">
    <property type="protein sequence ID" value="MDQ0685333.1"/>
    <property type="molecule type" value="Genomic_DNA"/>
</dbReference>
<gene>
    <name evidence="1" type="ORF">QFZ56_004296</name>
</gene>
<name>A0ABU0Q6B9_STRAH</name>
<accession>A0ABU0Q6B9</accession>
<proteinExistence type="predicted"/>
<sequence>MNKKLTAALSGGAVLVLALSGCSSDEGNKELDAWAKQVCDALPAQDAKVDAANAAIKQAATDNNAPVNVQKTDSKAFQDMSDAYSALAQAVQKAGTPPGVDNGEKKQKDAVAALTTLSTSYAGLKKQVDALDTKDQGKFADGLQDIATDLGRLSKSGNTALKNLEQGDVKDAMAKQDSCKKVAASASARAKKS</sequence>
<comment type="caution">
    <text evidence="1">The sequence shown here is derived from an EMBL/GenBank/DDBJ whole genome shotgun (WGS) entry which is preliminary data.</text>
</comment>
<keyword evidence="2" id="KW-1185">Reference proteome</keyword>
<evidence type="ECO:0000313" key="1">
    <source>
        <dbReference type="EMBL" id="MDQ0685333.1"/>
    </source>
</evidence>
<dbReference type="PROSITE" id="PS51257">
    <property type="entry name" value="PROKAR_LIPOPROTEIN"/>
    <property type="match status" value="1"/>
</dbReference>
<protein>
    <recommendedName>
        <fullName evidence="3">Small secreted protein</fullName>
    </recommendedName>
</protein>
<evidence type="ECO:0000313" key="2">
    <source>
        <dbReference type="Proteomes" id="UP001243364"/>
    </source>
</evidence>
<organism evidence="1 2">
    <name type="scientific">Streptomyces achromogenes</name>
    <dbReference type="NCBI Taxonomy" id="67255"/>
    <lineage>
        <taxon>Bacteria</taxon>
        <taxon>Bacillati</taxon>
        <taxon>Actinomycetota</taxon>
        <taxon>Actinomycetes</taxon>
        <taxon>Kitasatosporales</taxon>
        <taxon>Streptomycetaceae</taxon>
        <taxon>Streptomyces</taxon>
    </lineage>
</organism>